<reference evidence="1" key="1">
    <citation type="submission" date="2020-11" db="EMBL/GenBank/DDBJ databases">
        <authorList>
            <consortium name="DOE Joint Genome Institute"/>
            <person name="Ahrendt S."/>
            <person name="Riley R."/>
            <person name="Andreopoulos W."/>
            <person name="Labutti K."/>
            <person name="Pangilinan J."/>
            <person name="Ruiz-Duenas F.J."/>
            <person name="Barrasa J.M."/>
            <person name="Sanchez-Garcia M."/>
            <person name="Camarero S."/>
            <person name="Miyauchi S."/>
            <person name="Serrano A."/>
            <person name="Linde D."/>
            <person name="Babiker R."/>
            <person name="Drula E."/>
            <person name="Ayuso-Fernandez I."/>
            <person name="Pacheco R."/>
            <person name="Padilla G."/>
            <person name="Ferreira P."/>
            <person name="Barriuso J."/>
            <person name="Kellner H."/>
            <person name="Castanera R."/>
            <person name="Alfaro M."/>
            <person name="Ramirez L."/>
            <person name="Pisabarro A.G."/>
            <person name="Kuo A."/>
            <person name="Tritt A."/>
            <person name="Lipzen A."/>
            <person name="He G."/>
            <person name="Yan M."/>
            <person name="Ng V."/>
            <person name="Cullen D."/>
            <person name="Martin F."/>
            <person name="Rosso M.-N."/>
            <person name="Henrissat B."/>
            <person name="Hibbett D."/>
            <person name="Martinez A.T."/>
            <person name="Grigoriev I.V."/>
        </authorList>
    </citation>
    <scope>NUCLEOTIDE SEQUENCE</scope>
    <source>
        <strain evidence="1">CBS 247.69</strain>
    </source>
</reference>
<evidence type="ECO:0000313" key="1">
    <source>
        <dbReference type="EMBL" id="KAF9455971.1"/>
    </source>
</evidence>
<keyword evidence="2" id="KW-1185">Reference proteome</keyword>
<dbReference type="PANTHER" id="PTHR35871:SF1">
    <property type="entry name" value="CXC1-LIKE CYSTEINE CLUSTER ASSOCIATED WITH KDZ TRANSPOSASES DOMAIN-CONTAINING PROTEIN"/>
    <property type="match status" value="1"/>
</dbReference>
<evidence type="ECO:0008006" key="3">
    <source>
        <dbReference type="Google" id="ProtNLM"/>
    </source>
</evidence>
<sequence length="250" mass="28755">MDPEKLSDFTKQKMIPAAAEKYIQRLVDIEMPLGLKKYLELELFPRIQLKVNKGVLLTTTQRILHCEGFEYTEHKKGLYYDGHERPDVVEFCQKEFLPKMEEYRPHLVEFAVGDVEREVKKPNCVLKHLVLCAHDEMTAQANDGKKKSWIMEGEQPLKKKGVGHGIHQSDVICSTIGWLKEASQTMEYGKNYEGYWTGELFVKQLREKIIPAFEQAHGEGYQALIMVDNSQGHSAYAIDALLVSRMNLKP</sequence>
<dbReference type="AlphaFoldDB" id="A0A9P5XUZ2"/>
<evidence type="ECO:0000313" key="2">
    <source>
        <dbReference type="Proteomes" id="UP000807353"/>
    </source>
</evidence>
<comment type="caution">
    <text evidence="1">The sequence shown here is derived from an EMBL/GenBank/DDBJ whole genome shotgun (WGS) entry which is preliminary data.</text>
</comment>
<dbReference type="Proteomes" id="UP000807353">
    <property type="component" value="Unassembled WGS sequence"/>
</dbReference>
<gene>
    <name evidence="1" type="ORF">BDZ94DRAFT_1327276</name>
</gene>
<proteinExistence type="predicted"/>
<protein>
    <recommendedName>
        <fullName evidence="3">DDE-1 domain-containing protein</fullName>
    </recommendedName>
</protein>
<dbReference type="EMBL" id="MU150483">
    <property type="protein sequence ID" value="KAF9455971.1"/>
    <property type="molecule type" value="Genomic_DNA"/>
</dbReference>
<name>A0A9P5XUZ2_9AGAR</name>
<accession>A0A9P5XUZ2</accession>
<dbReference type="PANTHER" id="PTHR35871">
    <property type="entry name" value="EXPRESSED PROTEIN"/>
    <property type="match status" value="1"/>
</dbReference>
<organism evidence="1 2">
    <name type="scientific">Collybia nuda</name>
    <dbReference type="NCBI Taxonomy" id="64659"/>
    <lineage>
        <taxon>Eukaryota</taxon>
        <taxon>Fungi</taxon>
        <taxon>Dikarya</taxon>
        <taxon>Basidiomycota</taxon>
        <taxon>Agaricomycotina</taxon>
        <taxon>Agaricomycetes</taxon>
        <taxon>Agaricomycetidae</taxon>
        <taxon>Agaricales</taxon>
        <taxon>Tricholomatineae</taxon>
        <taxon>Clitocybaceae</taxon>
        <taxon>Collybia</taxon>
    </lineage>
</organism>
<dbReference type="OrthoDB" id="3218065at2759"/>